<keyword evidence="3" id="KW-1185">Reference proteome</keyword>
<protein>
    <submittedName>
        <fullName evidence="2">Uncharacterized protein</fullName>
    </submittedName>
</protein>
<dbReference type="Proteomes" id="UP001153076">
    <property type="component" value="Unassembled WGS sequence"/>
</dbReference>
<comment type="caution">
    <text evidence="2">The sequence shown here is derived from an EMBL/GenBank/DDBJ whole genome shotgun (WGS) entry which is preliminary data.</text>
</comment>
<evidence type="ECO:0000313" key="3">
    <source>
        <dbReference type="Proteomes" id="UP001153076"/>
    </source>
</evidence>
<name>A0A9Q1JWI8_9CARY</name>
<organism evidence="2 3">
    <name type="scientific">Carnegiea gigantea</name>
    <dbReference type="NCBI Taxonomy" id="171969"/>
    <lineage>
        <taxon>Eukaryota</taxon>
        <taxon>Viridiplantae</taxon>
        <taxon>Streptophyta</taxon>
        <taxon>Embryophyta</taxon>
        <taxon>Tracheophyta</taxon>
        <taxon>Spermatophyta</taxon>
        <taxon>Magnoliopsida</taxon>
        <taxon>eudicotyledons</taxon>
        <taxon>Gunneridae</taxon>
        <taxon>Pentapetalae</taxon>
        <taxon>Caryophyllales</taxon>
        <taxon>Cactineae</taxon>
        <taxon>Cactaceae</taxon>
        <taxon>Cactoideae</taxon>
        <taxon>Echinocereeae</taxon>
        <taxon>Carnegiea</taxon>
    </lineage>
</organism>
<evidence type="ECO:0000256" key="1">
    <source>
        <dbReference type="SAM" id="MobiDB-lite"/>
    </source>
</evidence>
<feature type="region of interest" description="Disordered" evidence="1">
    <location>
        <begin position="158"/>
        <end position="202"/>
    </location>
</feature>
<dbReference type="AlphaFoldDB" id="A0A9Q1JWI8"/>
<feature type="compositionally biased region" description="Low complexity" evidence="1">
    <location>
        <begin position="184"/>
        <end position="202"/>
    </location>
</feature>
<accession>A0A9Q1JWI8</accession>
<sequence length="252" mass="26913">MSEIPPPLYFGISSPMLEPSTPLPASAMSPLPAATTASPSSVLALASGAEDASYSQSRLAVPSMPGAALQPLTVPPPPSYLFYFNDVSHPVHNSHTSLPLYEPTGLQVQPPPSMFRRSGHSKIVMRTPFPTMSLWFTLLPGRLHHLLALPPNAHQGHNNNCGRGHWRNNNRHNNTNRNGGGGRSRNNNTSQSTSSPTFQSSTSSWGVPTAHCPSSSPACSALLFSISSSFGPKTCLNIAPFSLWFSPSHPSL</sequence>
<proteinExistence type="predicted"/>
<reference evidence="2" key="1">
    <citation type="submission" date="2022-04" db="EMBL/GenBank/DDBJ databases">
        <title>Carnegiea gigantea Genome sequencing and assembly v2.</title>
        <authorList>
            <person name="Copetti D."/>
            <person name="Sanderson M.J."/>
            <person name="Burquez A."/>
            <person name="Wojciechowski M.F."/>
        </authorList>
    </citation>
    <scope>NUCLEOTIDE SEQUENCE</scope>
    <source>
        <strain evidence="2">SGP5-SGP5p</strain>
        <tissue evidence="2">Aerial part</tissue>
    </source>
</reference>
<dbReference type="EMBL" id="JAKOGI010000624">
    <property type="protein sequence ID" value="KAJ8432216.1"/>
    <property type="molecule type" value="Genomic_DNA"/>
</dbReference>
<gene>
    <name evidence="2" type="ORF">Cgig2_003362</name>
</gene>
<evidence type="ECO:0000313" key="2">
    <source>
        <dbReference type="EMBL" id="KAJ8432216.1"/>
    </source>
</evidence>